<dbReference type="InterPro" id="IPR036866">
    <property type="entry name" value="RibonucZ/Hydroxyglut_hydro"/>
</dbReference>
<dbReference type="PANTHER" id="PTHR42951">
    <property type="entry name" value="METALLO-BETA-LACTAMASE DOMAIN-CONTAINING"/>
    <property type="match status" value="1"/>
</dbReference>
<dbReference type="PANTHER" id="PTHR42951:SF4">
    <property type="entry name" value="ACYL-COENZYME A THIOESTERASE MBLAC2"/>
    <property type="match status" value="1"/>
</dbReference>
<dbReference type="GO" id="GO:0016787">
    <property type="term" value="F:hydrolase activity"/>
    <property type="evidence" value="ECO:0007669"/>
    <property type="project" value="UniProtKB-KW"/>
</dbReference>
<dbReference type="Pfam" id="PF00753">
    <property type="entry name" value="Lactamase_B"/>
    <property type="match status" value="1"/>
</dbReference>
<dbReference type="EMBL" id="CP018171">
    <property type="protein sequence ID" value="APH74773.1"/>
    <property type="molecule type" value="Genomic_DNA"/>
</dbReference>
<evidence type="ECO:0000259" key="2">
    <source>
        <dbReference type="SMART" id="SM00849"/>
    </source>
</evidence>
<reference evidence="4" key="1">
    <citation type="submission" date="2016-11" db="EMBL/GenBank/DDBJ databases">
        <title>Mesorhizobium oceanicum sp. nov., isolated from deep seawater in South China Sea.</title>
        <authorList>
            <person name="Fu G.-Y."/>
        </authorList>
    </citation>
    <scope>NUCLEOTIDE SEQUENCE [LARGE SCALE GENOMIC DNA]</scope>
    <source>
        <strain evidence="4">B7</strain>
    </source>
</reference>
<dbReference type="Gene3D" id="3.60.15.10">
    <property type="entry name" value="Ribonuclease Z/Hydroxyacylglutathione hydrolase-like"/>
    <property type="match status" value="1"/>
</dbReference>
<proteinExistence type="inferred from homology"/>
<organism evidence="3 4">
    <name type="scientific">Aquibium oceanicum</name>
    <dbReference type="NCBI Taxonomy" id="1670800"/>
    <lineage>
        <taxon>Bacteria</taxon>
        <taxon>Pseudomonadati</taxon>
        <taxon>Pseudomonadota</taxon>
        <taxon>Alphaproteobacteria</taxon>
        <taxon>Hyphomicrobiales</taxon>
        <taxon>Phyllobacteriaceae</taxon>
        <taxon>Aquibium</taxon>
    </lineage>
</organism>
<dbReference type="AlphaFoldDB" id="A0A1L3SZB4"/>
<keyword evidence="3" id="KW-0378">Hydrolase</keyword>
<evidence type="ECO:0000256" key="1">
    <source>
        <dbReference type="ARBA" id="ARBA00005250"/>
    </source>
</evidence>
<name>A0A1L3SZB4_9HYPH</name>
<feature type="domain" description="Metallo-beta-lactamase" evidence="2">
    <location>
        <begin position="27"/>
        <end position="216"/>
    </location>
</feature>
<dbReference type="GO" id="GO:0017001">
    <property type="term" value="P:antibiotic catabolic process"/>
    <property type="evidence" value="ECO:0007669"/>
    <property type="project" value="UniProtKB-ARBA"/>
</dbReference>
<accession>A0A1L3SZB4</accession>
<dbReference type="SMART" id="SM00849">
    <property type="entry name" value="Lactamase_B"/>
    <property type="match status" value="1"/>
</dbReference>
<dbReference type="InterPro" id="IPR050855">
    <property type="entry name" value="NDM-1-like"/>
</dbReference>
<sequence length="237" mass="25677">MPPWFAKRQLTPGLTLFTEPAVHDYFRANVYFLEGRDCDVLVDSGMGLAPLVARVPITCGKPVIALATHIHLDHVGGMHEFEDRWGPAASADAFATMPDASTYADMFRGFAGGVEHPPQEGWDQSAYSLRPAPLTRRLAEGDQVDLGDRRFAVLSLPGHSPDSIGLLDETDGLFFSGDAIYPGGLIDDLPDSDPDTYRETMRRILDLPVRIAHGGHGESMSPAEMAAIARGYLDGGN</sequence>
<evidence type="ECO:0000313" key="4">
    <source>
        <dbReference type="Proteomes" id="UP000182840"/>
    </source>
</evidence>
<gene>
    <name evidence="3" type="ORF">BSQ44_22785</name>
</gene>
<dbReference type="Proteomes" id="UP000182840">
    <property type="component" value="Chromosome"/>
</dbReference>
<dbReference type="KEGG" id="meso:BSQ44_22785"/>
<dbReference type="STRING" id="1670800.BSQ44_22785"/>
<protein>
    <submittedName>
        <fullName evidence="3">MBL fold metallo-hydrolase</fullName>
    </submittedName>
</protein>
<evidence type="ECO:0000313" key="3">
    <source>
        <dbReference type="EMBL" id="APH74773.1"/>
    </source>
</evidence>
<dbReference type="SUPFAM" id="SSF56281">
    <property type="entry name" value="Metallo-hydrolase/oxidoreductase"/>
    <property type="match status" value="1"/>
</dbReference>
<dbReference type="OrthoDB" id="9802991at2"/>
<comment type="similarity">
    <text evidence="1">Belongs to the metallo-beta-lactamase superfamily. Class-B beta-lactamase family.</text>
</comment>
<dbReference type="InterPro" id="IPR001279">
    <property type="entry name" value="Metallo-B-lactamas"/>
</dbReference>
<dbReference type="RefSeq" id="WP_072608232.1">
    <property type="nucleotide sequence ID" value="NZ_CP018171.1"/>
</dbReference>
<keyword evidence="4" id="KW-1185">Reference proteome</keyword>